<comment type="caution">
    <text evidence="1">The sequence shown here is derived from an EMBL/GenBank/DDBJ whole genome shotgun (WGS) entry which is preliminary data.</text>
</comment>
<reference evidence="2" key="1">
    <citation type="journal article" date="2019" name="Int. J. Syst. Evol. Microbiol.">
        <title>The Global Catalogue of Microorganisms (GCM) 10K type strain sequencing project: providing services to taxonomists for standard genome sequencing and annotation.</title>
        <authorList>
            <consortium name="The Broad Institute Genomics Platform"/>
            <consortium name="The Broad Institute Genome Sequencing Center for Infectious Disease"/>
            <person name="Wu L."/>
            <person name="Ma J."/>
        </authorList>
    </citation>
    <scope>NUCLEOTIDE SEQUENCE [LARGE SCALE GENOMIC DNA]</scope>
    <source>
        <strain evidence="2">KCTC 42248</strain>
    </source>
</reference>
<protein>
    <submittedName>
        <fullName evidence="1">BT0820 family HAD-type phosphatase</fullName>
        <ecNumber evidence="1">3.1.-.-</ecNumber>
    </submittedName>
</protein>
<dbReference type="Proteomes" id="UP001597393">
    <property type="component" value="Unassembled WGS sequence"/>
</dbReference>
<organism evidence="1 2">
    <name type="scientific">Sphingobacterium corticis</name>
    <dbReference type="NCBI Taxonomy" id="1812823"/>
    <lineage>
        <taxon>Bacteria</taxon>
        <taxon>Pseudomonadati</taxon>
        <taxon>Bacteroidota</taxon>
        <taxon>Sphingobacteriia</taxon>
        <taxon>Sphingobacteriales</taxon>
        <taxon>Sphingobacteriaceae</taxon>
        <taxon>Sphingobacterium</taxon>
    </lineage>
</organism>
<dbReference type="NCBIfam" id="NF046079">
    <property type="entry name" value="HAD_phos_BT0820"/>
    <property type="match status" value="1"/>
</dbReference>
<evidence type="ECO:0000313" key="1">
    <source>
        <dbReference type="EMBL" id="MFD2598333.1"/>
    </source>
</evidence>
<evidence type="ECO:0000313" key="2">
    <source>
        <dbReference type="Proteomes" id="UP001597393"/>
    </source>
</evidence>
<dbReference type="Gene3D" id="3.40.50.1000">
    <property type="entry name" value="HAD superfamily/HAD-like"/>
    <property type="match status" value="1"/>
</dbReference>
<gene>
    <name evidence="1" type="ORF">ACFSQ3_05155</name>
</gene>
<dbReference type="InterPro" id="IPR023214">
    <property type="entry name" value="HAD_sf"/>
</dbReference>
<dbReference type="RefSeq" id="WP_380868143.1">
    <property type="nucleotide sequence ID" value="NZ_JBHUMA010000004.1"/>
</dbReference>
<keyword evidence="2" id="KW-1185">Reference proteome</keyword>
<accession>A0ABW5NID7</accession>
<name>A0ABW5NID7_9SPHI</name>
<proteinExistence type="predicted"/>
<dbReference type="EC" id="3.1.-.-" evidence="1"/>
<dbReference type="EMBL" id="JBHUMA010000004">
    <property type="protein sequence ID" value="MFD2598333.1"/>
    <property type="molecule type" value="Genomic_DNA"/>
</dbReference>
<dbReference type="InterPro" id="IPR036412">
    <property type="entry name" value="HAD-like_sf"/>
</dbReference>
<sequence length="147" mass="16506">MIIAVDFDGTIVEHRYPKIGKPIPFAIEVLLKLHQERHTLILWTVREGELLQEAIDYCASKGLTFYAHNANFPEEEISTASRKLTADLFIDDRNLGGLPDWGSIYKAIVAMRHGEKDIVSVLYNLRGVQKSGYGKKGGLFASLFGNR</sequence>
<keyword evidence="1" id="KW-0378">Hydrolase</keyword>
<dbReference type="GO" id="GO:0016787">
    <property type="term" value="F:hydrolase activity"/>
    <property type="evidence" value="ECO:0007669"/>
    <property type="project" value="UniProtKB-KW"/>
</dbReference>
<dbReference type="SUPFAM" id="SSF56784">
    <property type="entry name" value="HAD-like"/>
    <property type="match status" value="1"/>
</dbReference>